<dbReference type="EMBL" id="MKQR01000018">
    <property type="protein sequence ID" value="OLR92023.1"/>
    <property type="molecule type" value="Genomic_DNA"/>
</dbReference>
<dbReference type="Proteomes" id="UP000186040">
    <property type="component" value="Unassembled WGS sequence"/>
</dbReference>
<dbReference type="CDD" id="cd05466">
    <property type="entry name" value="PBP2_LTTR_substrate"/>
    <property type="match status" value="1"/>
</dbReference>
<evidence type="ECO:0000313" key="6">
    <source>
        <dbReference type="EMBL" id="OLR92023.1"/>
    </source>
</evidence>
<evidence type="ECO:0000256" key="4">
    <source>
        <dbReference type="ARBA" id="ARBA00023163"/>
    </source>
</evidence>
<dbReference type="SUPFAM" id="SSF53850">
    <property type="entry name" value="Periplasmic binding protein-like II"/>
    <property type="match status" value="1"/>
</dbReference>
<accession>A0A1Q9LJ36</accession>
<sequence>MDIEVRHARVVVALAETGSITRASVRLALPQPSVSAQLRRIERTVGGALFVRSRTGIEPTALGERLIPMMAELAAHADAIVERIDDAAAGAVAGAVVRVGNVEWTPFGLQQSIVAALPGVGVRTETLDSPSGAIAAIARGQLDAALVCGGRVDLGAWGERVDLVAATVISEPVWVAVPPSSPAPVDAAALRAMRWVRRVRDHGFHPIEEDFFSGPLGFEPEVVHRVAGHAEAMSWVREAGVAALATPTAASPDVELVAPALGQAHEDLVLVSRRGALGRKPLTRLVRAVRDYYCEYARLFPGYWAWLTHHLGQVLPAGS</sequence>
<keyword evidence="7" id="KW-1185">Reference proteome</keyword>
<dbReference type="STRING" id="1193682.BJP25_24125"/>
<name>A0A1Q9LJ36_9PSEU</name>
<protein>
    <recommendedName>
        <fullName evidence="5">HTH lysR-type domain-containing protein</fullName>
    </recommendedName>
</protein>
<dbReference type="RefSeq" id="WP_075976433.1">
    <property type="nucleotide sequence ID" value="NZ_MKQR01000018.1"/>
</dbReference>
<dbReference type="PANTHER" id="PTHR30346">
    <property type="entry name" value="TRANSCRIPTIONAL DUAL REGULATOR HCAR-RELATED"/>
    <property type="match status" value="1"/>
</dbReference>
<dbReference type="GO" id="GO:0003700">
    <property type="term" value="F:DNA-binding transcription factor activity"/>
    <property type="evidence" value="ECO:0007669"/>
    <property type="project" value="InterPro"/>
</dbReference>
<organism evidence="6 7">
    <name type="scientific">Actinokineospora bangkokensis</name>
    <dbReference type="NCBI Taxonomy" id="1193682"/>
    <lineage>
        <taxon>Bacteria</taxon>
        <taxon>Bacillati</taxon>
        <taxon>Actinomycetota</taxon>
        <taxon>Actinomycetes</taxon>
        <taxon>Pseudonocardiales</taxon>
        <taxon>Pseudonocardiaceae</taxon>
        <taxon>Actinokineospora</taxon>
    </lineage>
</organism>
<dbReference type="AlphaFoldDB" id="A0A1Q9LJ36"/>
<feature type="domain" description="HTH lysR-type" evidence="5">
    <location>
        <begin position="1"/>
        <end position="60"/>
    </location>
</feature>
<evidence type="ECO:0000256" key="2">
    <source>
        <dbReference type="ARBA" id="ARBA00023015"/>
    </source>
</evidence>
<comment type="caution">
    <text evidence="6">The sequence shown here is derived from an EMBL/GenBank/DDBJ whole genome shotgun (WGS) entry which is preliminary data.</text>
</comment>
<dbReference type="InterPro" id="IPR000847">
    <property type="entry name" value="LysR_HTH_N"/>
</dbReference>
<comment type="similarity">
    <text evidence="1">Belongs to the LysR transcriptional regulatory family.</text>
</comment>
<dbReference type="Pfam" id="PF00126">
    <property type="entry name" value="HTH_1"/>
    <property type="match status" value="1"/>
</dbReference>
<keyword evidence="4" id="KW-0804">Transcription</keyword>
<dbReference type="PROSITE" id="PS50931">
    <property type="entry name" value="HTH_LYSR"/>
    <property type="match status" value="1"/>
</dbReference>
<dbReference type="SUPFAM" id="SSF46785">
    <property type="entry name" value="Winged helix' DNA-binding domain"/>
    <property type="match status" value="1"/>
</dbReference>
<dbReference type="GO" id="GO:0003677">
    <property type="term" value="F:DNA binding"/>
    <property type="evidence" value="ECO:0007669"/>
    <property type="project" value="UniProtKB-KW"/>
</dbReference>
<reference evidence="6 7" key="1">
    <citation type="submission" date="2016-10" db="EMBL/GenBank/DDBJ databases">
        <title>The Draft Genome Sequence of Actinokineospora bangkokensis 44EHWT reveals the biosynthetic pathway of antifungal compounds Thailandins with unusual extender unit butylmalonyl-CoA.</title>
        <authorList>
            <person name="Greule A."/>
            <person name="Intra B."/>
            <person name="Flemming S."/>
            <person name="Rommel M.G."/>
            <person name="Panbangred W."/>
            <person name="Bechthold A."/>
        </authorList>
    </citation>
    <scope>NUCLEOTIDE SEQUENCE [LARGE SCALE GENOMIC DNA]</scope>
    <source>
        <strain evidence="6 7">44EHW</strain>
    </source>
</reference>
<evidence type="ECO:0000256" key="1">
    <source>
        <dbReference type="ARBA" id="ARBA00009437"/>
    </source>
</evidence>
<dbReference type="PRINTS" id="PR00039">
    <property type="entry name" value="HTHLYSR"/>
</dbReference>
<keyword evidence="2" id="KW-0805">Transcription regulation</keyword>
<evidence type="ECO:0000259" key="5">
    <source>
        <dbReference type="PROSITE" id="PS50931"/>
    </source>
</evidence>
<evidence type="ECO:0000256" key="3">
    <source>
        <dbReference type="ARBA" id="ARBA00023125"/>
    </source>
</evidence>
<dbReference type="InterPro" id="IPR036390">
    <property type="entry name" value="WH_DNA-bd_sf"/>
</dbReference>
<dbReference type="PANTHER" id="PTHR30346:SF0">
    <property type="entry name" value="HCA OPERON TRANSCRIPTIONAL ACTIVATOR HCAR"/>
    <property type="match status" value="1"/>
</dbReference>
<proteinExistence type="inferred from homology"/>
<dbReference type="OrthoDB" id="3171102at2"/>
<dbReference type="Gene3D" id="1.10.10.10">
    <property type="entry name" value="Winged helix-like DNA-binding domain superfamily/Winged helix DNA-binding domain"/>
    <property type="match status" value="1"/>
</dbReference>
<evidence type="ECO:0000313" key="7">
    <source>
        <dbReference type="Proteomes" id="UP000186040"/>
    </source>
</evidence>
<keyword evidence="3" id="KW-0238">DNA-binding</keyword>
<dbReference type="Gene3D" id="3.40.190.10">
    <property type="entry name" value="Periplasmic binding protein-like II"/>
    <property type="match status" value="2"/>
</dbReference>
<dbReference type="InterPro" id="IPR036388">
    <property type="entry name" value="WH-like_DNA-bd_sf"/>
</dbReference>
<dbReference type="GO" id="GO:0032993">
    <property type="term" value="C:protein-DNA complex"/>
    <property type="evidence" value="ECO:0007669"/>
    <property type="project" value="TreeGrafter"/>
</dbReference>
<gene>
    <name evidence="6" type="ORF">BJP25_24125</name>
</gene>